<evidence type="ECO:0000313" key="2">
    <source>
        <dbReference type="EMBL" id="PZP56804.1"/>
    </source>
</evidence>
<gene>
    <name evidence="2" type="ORF">DI586_02525</name>
</gene>
<comment type="caution">
    <text evidence="2">The sequence shown here is derived from an EMBL/GenBank/DDBJ whole genome shotgun (WGS) entry which is preliminary data.</text>
</comment>
<name>A0A2W5FQV9_9BACT</name>
<dbReference type="Proteomes" id="UP000249739">
    <property type="component" value="Unassembled WGS sequence"/>
</dbReference>
<proteinExistence type="predicted"/>
<feature type="transmembrane region" description="Helical" evidence="1">
    <location>
        <begin position="6"/>
        <end position="25"/>
    </location>
</feature>
<evidence type="ECO:0000256" key="1">
    <source>
        <dbReference type="SAM" id="Phobius"/>
    </source>
</evidence>
<reference evidence="2 3" key="1">
    <citation type="submission" date="2017-08" db="EMBL/GenBank/DDBJ databases">
        <title>Infants hospitalized years apart are colonized by the same room-sourced microbial strains.</title>
        <authorList>
            <person name="Brooks B."/>
            <person name="Olm M.R."/>
            <person name="Firek B.A."/>
            <person name="Baker R."/>
            <person name="Thomas B.C."/>
            <person name="Morowitz M.J."/>
            <person name="Banfield J.F."/>
        </authorList>
    </citation>
    <scope>NUCLEOTIDE SEQUENCE [LARGE SCALE GENOMIC DNA]</scope>
    <source>
        <strain evidence="2">S2_006_000_R2_64</strain>
    </source>
</reference>
<keyword evidence="1" id="KW-1133">Transmembrane helix</keyword>
<accession>A0A2W5FQV9</accession>
<dbReference type="EMBL" id="QFOT01000015">
    <property type="protein sequence ID" value="PZP56804.1"/>
    <property type="molecule type" value="Genomic_DNA"/>
</dbReference>
<protein>
    <submittedName>
        <fullName evidence="2">Uncharacterized protein</fullName>
    </submittedName>
</protein>
<evidence type="ECO:0000313" key="3">
    <source>
        <dbReference type="Proteomes" id="UP000249739"/>
    </source>
</evidence>
<keyword evidence="1" id="KW-0472">Membrane</keyword>
<sequence length="80" mass="9362">MNENIFWWLSAIEIPVLSGLFWMIWKVKSELSDYKIEVANFYARSSDVMQVETRLTSHLLRIEAKLDVTALKTESLKAKQ</sequence>
<organism evidence="2 3">
    <name type="scientific">Micavibrio aeruginosavorus</name>
    <dbReference type="NCBI Taxonomy" id="349221"/>
    <lineage>
        <taxon>Bacteria</taxon>
        <taxon>Pseudomonadati</taxon>
        <taxon>Bdellovibrionota</taxon>
        <taxon>Bdellovibrionia</taxon>
        <taxon>Bdellovibrionales</taxon>
        <taxon>Pseudobdellovibrionaceae</taxon>
        <taxon>Micavibrio</taxon>
    </lineage>
</organism>
<keyword evidence="1" id="KW-0812">Transmembrane</keyword>
<dbReference type="AlphaFoldDB" id="A0A2W5FQV9"/>